<dbReference type="EMBL" id="AOSK01000113">
    <property type="protein sequence ID" value="EYD74425.1"/>
    <property type="molecule type" value="Genomic_DNA"/>
</dbReference>
<protein>
    <submittedName>
        <fullName evidence="2">GTA protein ORFG12</fullName>
    </submittedName>
</protein>
<dbReference type="Pfam" id="PF09343">
    <property type="entry name" value="DUF2460"/>
    <property type="match status" value="1"/>
</dbReference>
<sequence>MTHWRTITRPVAGTVKVAINGALRQDWTLDDAIGLVTFTTAPASGAIVTAGFEFDVPVRFDTDSVRVQASTFAAGEVPSVPVIEVRA</sequence>
<evidence type="ECO:0000313" key="3">
    <source>
        <dbReference type="Proteomes" id="UP000019666"/>
    </source>
</evidence>
<dbReference type="AlphaFoldDB" id="A0A017HJB9"/>
<evidence type="ECO:0000313" key="2">
    <source>
        <dbReference type="EMBL" id="EYD74425.1"/>
    </source>
</evidence>
<dbReference type="PATRIC" id="fig|442562.3.peg.3908"/>
<dbReference type="Proteomes" id="UP000019666">
    <property type="component" value="Unassembled WGS sequence"/>
</dbReference>
<reference evidence="2 3" key="1">
    <citation type="submission" date="2013-02" db="EMBL/GenBank/DDBJ databases">
        <authorList>
            <person name="Fiebig A."/>
            <person name="Goeker M."/>
            <person name="Klenk H.-P.P."/>
        </authorList>
    </citation>
    <scope>NUCLEOTIDE SEQUENCE [LARGE SCALE GENOMIC DNA]</scope>
    <source>
        <strain evidence="2 3">DSM 19309</strain>
    </source>
</reference>
<keyword evidence="3" id="KW-1185">Reference proteome</keyword>
<dbReference type="STRING" id="442562.Rumeso_03962"/>
<dbReference type="InterPro" id="IPR011740">
    <property type="entry name" value="DUF2460"/>
</dbReference>
<name>A0A017HJB9_9RHOB</name>
<accession>A0A017HJB9</accession>
<comment type="caution">
    <text evidence="2">The sequence shown here is derived from an EMBL/GenBank/DDBJ whole genome shotgun (WGS) entry which is preliminary data.</text>
</comment>
<feature type="domain" description="DUF2460" evidence="1">
    <location>
        <begin position="4"/>
        <end position="86"/>
    </location>
</feature>
<gene>
    <name evidence="2" type="ORF">Rumeso_03962</name>
</gene>
<proteinExistence type="predicted"/>
<evidence type="ECO:0000259" key="1">
    <source>
        <dbReference type="Pfam" id="PF09343"/>
    </source>
</evidence>
<dbReference type="HOGENOM" id="CLU_2385365_0_0_5"/>
<organism evidence="2 3">
    <name type="scientific">Rubellimicrobium mesophilum DSM 19309</name>
    <dbReference type="NCBI Taxonomy" id="442562"/>
    <lineage>
        <taxon>Bacteria</taxon>
        <taxon>Pseudomonadati</taxon>
        <taxon>Pseudomonadota</taxon>
        <taxon>Alphaproteobacteria</taxon>
        <taxon>Rhodobacterales</taxon>
        <taxon>Roseobacteraceae</taxon>
        <taxon>Rubellimicrobium</taxon>
    </lineage>
</organism>